<dbReference type="Gene3D" id="2.60.120.1440">
    <property type="match status" value="1"/>
</dbReference>
<comment type="caution">
    <text evidence="5">The sequence shown here is derived from an EMBL/GenBank/DDBJ whole genome shotgun (WGS) entry which is preliminary data.</text>
</comment>
<dbReference type="InterPro" id="IPR006860">
    <property type="entry name" value="FecR"/>
</dbReference>
<dbReference type="InterPro" id="IPR011990">
    <property type="entry name" value="TPR-like_helical_dom_sf"/>
</dbReference>
<keyword evidence="6" id="KW-1185">Reference proteome</keyword>
<evidence type="ECO:0000256" key="2">
    <source>
        <dbReference type="SAM" id="Phobius"/>
    </source>
</evidence>
<dbReference type="EMBL" id="JAXIVS010000006">
    <property type="protein sequence ID" value="MDY7228716.1"/>
    <property type="molecule type" value="Genomic_DNA"/>
</dbReference>
<name>A0ABU5H5Y4_9BACT</name>
<keyword evidence="2" id="KW-1133">Transmembrane helix</keyword>
<feature type="domain" description="FecR protein" evidence="3">
    <location>
        <begin position="193"/>
        <end position="285"/>
    </location>
</feature>
<evidence type="ECO:0000313" key="5">
    <source>
        <dbReference type="EMBL" id="MDY7228716.1"/>
    </source>
</evidence>
<keyword evidence="2" id="KW-0812">Transmembrane</keyword>
<feature type="compositionally biased region" description="Pro residues" evidence="1">
    <location>
        <begin position="333"/>
        <end position="352"/>
    </location>
</feature>
<proteinExistence type="predicted"/>
<evidence type="ECO:0000313" key="6">
    <source>
        <dbReference type="Proteomes" id="UP001291309"/>
    </source>
</evidence>
<protein>
    <submittedName>
        <fullName evidence="5">FecR domain-containing protein</fullName>
    </submittedName>
</protein>
<sequence length="516" mass="55232">MARHETEALWAFAAGELEVEANARVAEHVAGCEVCAQKLTELRRAQSLLSTAREESPEVRWAEVNERLQSAAAQRLARLEQRPRWPWALAATGALAAVLAFVVLRPAAPPPQPSPPKVAVVREETPPPQVARQEPPAPAPVPPSPVPPEAPAPTAAPLIATRVESATGAWIREPKTPERLLQPGTQLQAGTSVRTRAKSNAQLQLPDASRVRLSPNSEVTLARTVAEDVHLTVKRGRLTVRASHVARKGFTVEAAGVRASVVGTVFSVERTARGAVVAVLEGRVQIETAGQLPRLVNAGERVAVTSGKPTPKARALSAKDRQVFQELGLPLAEPMPTPAPRPAPAEPSPARAPEPAAAVSPASPEPEPSASAPPEEKPAPVAMAPSAPESSGSEFAPYPVPSSPEPTETVVAPSAPDTRWTPPEPGVAQPGTTDARFLWHAREQLNATACESFLVGLAEIAVQSPVREFREQARYLRARCFEERLAKDEAATEYRRYLREFPKGRYVREAKAALLP</sequence>
<accession>A0ABU5H5Y4</accession>
<dbReference type="RefSeq" id="WP_321547435.1">
    <property type="nucleotide sequence ID" value="NZ_JAXIVS010000006.1"/>
</dbReference>
<feature type="domain" description="Putative zinc-finger" evidence="4">
    <location>
        <begin position="7"/>
        <end position="36"/>
    </location>
</feature>
<dbReference type="PANTHER" id="PTHR30273:SF2">
    <property type="entry name" value="PROTEIN FECR"/>
    <property type="match status" value="1"/>
</dbReference>
<feature type="region of interest" description="Disordered" evidence="1">
    <location>
        <begin position="109"/>
        <end position="153"/>
    </location>
</feature>
<dbReference type="Pfam" id="PF13490">
    <property type="entry name" value="zf-HC2"/>
    <property type="match status" value="1"/>
</dbReference>
<keyword evidence="2" id="KW-0472">Membrane</keyword>
<reference evidence="5 6" key="1">
    <citation type="submission" date="2023-12" db="EMBL/GenBank/DDBJ databases">
        <title>the genome sequence of Hyalangium sp. s54d21.</title>
        <authorList>
            <person name="Zhang X."/>
        </authorList>
    </citation>
    <scope>NUCLEOTIDE SEQUENCE [LARGE SCALE GENOMIC DNA]</scope>
    <source>
        <strain evidence="6">s54d21</strain>
    </source>
</reference>
<evidence type="ECO:0000259" key="3">
    <source>
        <dbReference type="Pfam" id="PF04773"/>
    </source>
</evidence>
<gene>
    <name evidence="5" type="ORF">SYV04_19995</name>
</gene>
<evidence type="ECO:0000259" key="4">
    <source>
        <dbReference type="Pfam" id="PF13490"/>
    </source>
</evidence>
<feature type="compositionally biased region" description="Pro residues" evidence="1">
    <location>
        <begin position="135"/>
        <end position="151"/>
    </location>
</feature>
<dbReference type="Pfam" id="PF04773">
    <property type="entry name" value="FecR"/>
    <property type="match status" value="1"/>
</dbReference>
<evidence type="ECO:0000256" key="1">
    <source>
        <dbReference type="SAM" id="MobiDB-lite"/>
    </source>
</evidence>
<dbReference type="Gene3D" id="1.10.10.1320">
    <property type="entry name" value="Anti-sigma factor, zinc-finger domain"/>
    <property type="match status" value="1"/>
</dbReference>
<dbReference type="Proteomes" id="UP001291309">
    <property type="component" value="Unassembled WGS sequence"/>
</dbReference>
<dbReference type="InterPro" id="IPR012373">
    <property type="entry name" value="Ferrdict_sens_TM"/>
</dbReference>
<dbReference type="PANTHER" id="PTHR30273">
    <property type="entry name" value="PERIPLASMIC SIGNAL SENSOR AND SIGMA FACTOR ACTIVATOR FECR-RELATED"/>
    <property type="match status" value="1"/>
</dbReference>
<dbReference type="InterPro" id="IPR041916">
    <property type="entry name" value="Anti_sigma_zinc_sf"/>
</dbReference>
<dbReference type="InterPro" id="IPR027383">
    <property type="entry name" value="Znf_put"/>
</dbReference>
<dbReference type="Gene3D" id="1.25.40.10">
    <property type="entry name" value="Tetratricopeptide repeat domain"/>
    <property type="match status" value="1"/>
</dbReference>
<feature type="transmembrane region" description="Helical" evidence="2">
    <location>
        <begin position="85"/>
        <end position="104"/>
    </location>
</feature>
<feature type="region of interest" description="Disordered" evidence="1">
    <location>
        <begin position="331"/>
        <end position="431"/>
    </location>
</feature>
<organism evidence="5 6">
    <name type="scientific">Hyalangium rubrum</name>
    <dbReference type="NCBI Taxonomy" id="3103134"/>
    <lineage>
        <taxon>Bacteria</taxon>
        <taxon>Pseudomonadati</taxon>
        <taxon>Myxococcota</taxon>
        <taxon>Myxococcia</taxon>
        <taxon>Myxococcales</taxon>
        <taxon>Cystobacterineae</taxon>
        <taxon>Archangiaceae</taxon>
        <taxon>Hyalangium</taxon>
    </lineage>
</organism>
<feature type="compositionally biased region" description="Low complexity" evidence="1">
    <location>
        <begin position="353"/>
        <end position="385"/>
    </location>
</feature>